<evidence type="ECO:0000313" key="2">
    <source>
        <dbReference type="Proteomes" id="UP000294847"/>
    </source>
</evidence>
<gene>
    <name evidence="1" type="ORF">PoMZ_05760</name>
</gene>
<reference evidence="1 2" key="1">
    <citation type="journal article" date="2019" name="Mol. Biol. Evol.">
        <title>Blast fungal genomes show frequent chromosomal changes, gene gains and losses, and effector gene turnover.</title>
        <authorList>
            <person name="Gomez Luciano L.B."/>
            <person name="Jason Tsai I."/>
            <person name="Chuma I."/>
            <person name="Tosa Y."/>
            <person name="Chen Y.H."/>
            <person name="Li J.Y."/>
            <person name="Li M.Y."/>
            <person name="Jade Lu M.Y."/>
            <person name="Nakayashiki H."/>
            <person name="Li W.H."/>
        </authorList>
    </citation>
    <scope>NUCLEOTIDE SEQUENCE [LARGE SCALE GENOMIC DNA]</scope>
    <source>
        <strain evidence="1">MZ5-1-6</strain>
    </source>
</reference>
<dbReference type="EMBL" id="CP034209">
    <property type="protein sequence ID" value="QBZ64069.1"/>
    <property type="molecule type" value="Genomic_DNA"/>
</dbReference>
<organism evidence="1 2">
    <name type="scientific">Pyricularia oryzae</name>
    <name type="common">Rice blast fungus</name>
    <name type="synonym">Magnaporthe oryzae</name>
    <dbReference type="NCBI Taxonomy" id="318829"/>
    <lineage>
        <taxon>Eukaryota</taxon>
        <taxon>Fungi</taxon>
        <taxon>Dikarya</taxon>
        <taxon>Ascomycota</taxon>
        <taxon>Pezizomycotina</taxon>
        <taxon>Sordariomycetes</taxon>
        <taxon>Sordariomycetidae</taxon>
        <taxon>Magnaporthales</taxon>
        <taxon>Pyriculariaceae</taxon>
        <taxon>Pyricularia</taxon>
    </lineage>
</organism>
<dbReference type="AlphaFoldDB" id="A0A4P7NPC5"/>
<accession>A0A4P7NPC5</accession>
<name>A0A4P7NPC5_PYROR</name>
<protein>
    <submittedName>
        <fullName evidence="1">Uncharacterized protein</fullName>
    </submittedName>
</protein>
<evidence type="ECO:0000313" key="1">
    <source>
        <dbReference type="EMBL" id="QBZ64069.1"/>
    </source>
</evidence>
<proteinExistence type="predicted"/>
<dbReference type="Proteomes" id="UP000294847">
    <property type="component" value="Chromosome 6"/>
</dbReference>
<sequence length="74" mass="8350">MAEFVTSPSAETRESYTMAGWRQAFRALLGDGKHRSALKPRCRQRNTLNNARRGRQQGRGTVVAVLRPTLMYGI</sequence>